<feature type="region of interest" description="Disordered" evidence="1">
    <location>
        <begin position="269"/>
        <end position="290"/>
    </location>
</feature>
<proteinExistence type="predicted"/>
<dbReference type="AlphaFoldDB" id="A0A6G3QT34"/>
<feature type="region of interest" description="Disordered" evidence="1">
    <location>
        <begin position="1"/>
        <end position="31"/>
    </location>
</feature>
<accession>A0A6G3QT34</accession>
<gene>
    <name evidence="2" type="ORF">G3I53_11570</name>
</gene>
<reference evidence="2" key="1">
    <citation type="submission" date="2020-01" db="EMBL/GenBank/DDBJ databases">
        <title>Insect and environment-associated Actinomycetes.</title>
        <authorList>
            <person name="Currrie C."/>
            <person name="Chevrette M."/>
            <person name="Carlson C."/>
            <person name="Stubbendieck R."/>
            <person name="Wendt-Pienkowski E."/>
        </authorList>
    </citation>
    <scope>NUCLEOTIDE SEQUENCE</scope>
    <source>
        <strain evidence="2">SID14436</strain>
    </source>
</reference>
<name>A0A6G3QT34_9ACTN</name>
<dbReference type="EMBL" id="JAAGMD010000321">
    <property type="protein sequence ID" value="NEA86663.1"/>
    <property type="molecule type" value="Genomic_DNA"/>
</dbReference>
<evidence type="ECO:0000256" key="1">
    <source>
        <dbReference type="SAM" id="MobiDB-lite"/>
    </source>
</evidence>
<feature type="compositionally biased region" description="Polar residues" evidence="1">
    <location>
        <begin position="14"/>
        <end position="31"/>
    </location>
</feature>
<sequence length="561" mass="60709">MEARRTGQPVELVSQRTETSRTYANPDGSFTSEISAGPERVKRNGTWHTIDASLTERNDMLVSKVHPHDLRLNAGGGAPPKSLKAAQAAGPRDLASMGSGSQRITLQWKGGLPEPQLEGSKATYRNALPGADVIVEATQTGFEQFVMLRERPSGGYSYTLPLKTAGLQAEEQNDGSVVFTDAAGRQRAVMPAPVMWDASVDERSGLPANRHRVDMDVVPTGKNTVDLVIRPDEGWLTDPATQYPVTIDPSTSALSNTFDTYVQQGETGDWSTDTELDFGNPGTTNSDGTPRTARSFIHWNTTPIQDALISSAKLELYNFHSGNTDCLNYGWSVWATGAASTSSRWTNQPSWIDQYATSTQTKGNPSCGADGWISADVTNLVQVWASDKVATGHMGLRATTADARAWKRVNSANNTANRPKLTVNYNYRPGNGHDTQAGPPYVKNSSGVWVVDTDQPFLRATFDDADGDMVNGTFDIRDAVTKEKVGDYLVSDWTAAGQPTSVWVPADLLTNGRTYEFRASAYDGTHYDTGWTPWTKFTVDEEVPGGGDGPTDRPSPTGGPS</sequence>
<dbReference type="NCBIfam" id="NF033679">
    <property type="entry name" value="DNRLRE_dom"/>
    <property type="match status" value="1"/>
</dbReference>
<feature type="region of interest" description="Disordered" evidence="1">
    <location>
        <begin position="71"/>
        <end position="101"/>
    </location>
</feature>
<comment type="caution">
    <text evidence="2">The sequence shown here is derived from an EMBL/GenBank/DDBJ whole genome shotgun (WGS) entry which is preliminary data.</text>
</comment>
<evidence type="ECO:0000313" key="2">
    <source>
        <dbReference type="EMBL" id="NEA86663.1"/>
    </source>
</evidence>
<feature type="region of interest" description="Disordered" evidence="1">
    <location>
        <begin position="539"/>
        <end position="561"/>
    </location>
</feature>
<organism evidence="2">
    <name type="scientific">Streptomyces sp. SID14436</name>
    <dbReference type="NCBI Taxonomy" id="2706070"/>
    <lineage>
        <taxon>Bacteria</taxon>
        <taxon>Bacillati</taxon>
        <taxon>Actinomycetota</taxon>
        <taxon>Actinomycetes</taxon>
        <taxon>Kitasatosporales</taxon>
        <taxon>Streptomycetaceae</taxon>
        <taxon>Streptomyces</taxon>
    </lineage>
</organism>
<protein>
    <submittedName>
        <fullName evidence="2">DNRLRE domain-containing protein</fullName>
    </submittedName>
</protein>